<dbReference type="Gramene" id="TraesCAD_scaffold_036603_01G000100.1">
    <property type="protein sequence ID" value="TraesCAD_scaffold_036603_01G000100.1"/>
    <property type="gene ID" value="TraesCAD_scaffold_036603_01G000100"/>
</dbReference>
<evidence type="ECO:0000256" key="1">
    <source>
        <dbReference type="SAM" id="MobiDB-lite"/>
    </source>
</evidence>
<dbReference type="AlphaFoldDB" id="A0A3B5XVN3"/>
<dbReference type="Gramene" id="TraesSTA1A03G00028830.1">
    <property type="protein sequence ID" value="TraesSTA1A03G00028830.1"/>
    <property type="gene ID" value="TraesSTA1A03G00028830"/>
</dbReference>
<organism evidence="2">
    <name type="scientific">Triticum aestivum</name>
    <name type="common">Wheat</name>
    <dbReference type="NCBI Taxonomy" id="4565"/>
    <lineage>
        <taxon>Eukaryota</taxon>
        <taxon>Viridiplantae</taxon>
        <taxon>Streptophyta</taxon>
        <taxon>Embryophyta</taxon>
        <taxon>Tracheophyta</taxon>
        <taxon>Spermatophyta</taxon>
        <taxon>Magnoliopsida</taxon>
        <taxon>Liliopsida</taxon>
        <taxon>Poales</taxon>
        <taxon>Poaceae</taxon>
        <taxon>BOP clade</taxon>
        <taxon>Pooideae</taxon>
        <taxon>Triticodae</taxon>
        <taxon>Triticeae</taxon>
        <taxon>Triticinae</taxon>
        <taxon>Triticum</taxon>
    </lineage>
</organism>
<dbReference type="Gramene" id="TraesJAG1A03G00029930.1">
    <property type="protein sequence ID" value="TraesJAG1A03G00029930.1"/>
    <property type="gene ID" value="TraesJAG1A03G00029930"/>
</dbReference>
<sequence length="147" mass="16608">MANDGAVSAIPRLPWAIRLMPTTPGQTLAPFPPPPCVVALSLTPTRRHHRHVDPAATGLPSSRQDVQKHPRHRLLRPRPVNQAGKARTIAIKLVVTAYIIVAAVDCRHFDRPWPHRPMRRDRCENPHRTPLCLVPEFELERVLLQPP</sequence>
<dbReference type="Gramene" id="TraesMAC1A03G00030040.1">
    <property type="protein sequence ID" value="TraesMAC1A03G00030040.1"/>
    <property type="gene ID" value="TraesMAC1A03G00030040"/>
</dbReference>
<keyword evidence="3" id="KW-1185">Reference proteome</keyword>
<dbReference type="Gramene" id="TraesLAC1A03G00031240.1">
    <property type="protein sequence ID" value="TraesLAC1A03G00031240.1"/>
    <property type="gene ID" value="TraesLAC1A03G00031240"/>
</dbReference>
<name>A0A3B5XVN3_WHEAT</name>
<dbReference type="Gramene" id="TraesRN1A0100225400.1">
    <property type="protein sequence ID" value="TraesRN1A0100225400.1"/>
    <property type="gene ID" value="TraesRN1A0100225400"/>
</dbReference>
<dbReference type="Gramene" id="TraesARI1A03G00030280.1">
    <property type="protein sequence ID" value="TraesARI1A03G00030280.1"/>
    <property type="gene ID" value="TraesARI1A03G00030280"/>
</dbReference>
<dbReference type="Gramene" id="TraesCS1A03G0201600.1">
    <property type="protein sequence ID" value="TraesCS1A03G0201600.1.CDS"/>
    <property type="gene ID" value="TraesCS1A03G0201600"/>
</dbReference>
<dbReference type="Gramene" id="TraesCLE_scaffold_026594_01G000100.1">
    <property type="protein sequence ID" value="TraesCLE_scaffold_026594_01G000100.1"/>
    <property type="gene ID" value="TraesCLE_scaffold_026594_01G000100"/>
</dbReference>
<dbReference type="Gramene" id="TraesROB_scaffold_031273_01G000100.1">
    <property type="protein sequence ID" value="TraesROB_scaffold_031273_01G000100.1"/>
    <property type="gene ID" value="TraesROB_scaffold_031273_01G000100"/>
</dbReference>
<protein>
    <submittedName>
        <fullName evidence="2">Uncharacterized protein</fullName>
    </submittedName>
</protein>
<dbReference type="Gramene" id="TraesJUL1A03G00030860.1">
    <property type="protein sequence ID" value="TraesJUL1A03G00030860.1"/>
    <property type="gene ID" value="TraesJUL1A03G00030860"/>
</dbReference>
<evidence type="ECO:0000313" key="3">
    <source>
        <dbReference type="Proteomes" id="UP000019116"/>
    </source>
</evidence>
<reference evidence="2" key="1">
    <citation type="submission" date="2018-08" db="EMBL/GenBank/DDBJ databases">
        <authorList>
            <person name="Rossello M."/>
        </authorList>
    </citation>
    <scope>NUCLEOTIDE SEQUENCE [LARGE SCALE GENOMIC DNA]</scope>
    <source>
        <strain evidence="2">cv. Chinese Spring</strain>
    </source>
</reference>
<proteinExistence type="predicted"/>
<evidence type="ECO:0000313" key="2">
    <source>
        <dbReference type="EnsemblPlants" id="TraesCS1A02G082900.1"/>
    </source>
</evidence>
<dbReference type="Gramene" id="TraesCS1A02G082900.1">
    <property type="protein sequence ID" value="TraesCS1A02G082900.1"/>
    <property type="gene ID" value="TraesCS1A02G082900"/>
</dbReference>
<reference evidence="2" key="2">
    <citation type="submission" date="2018-10" db="UniProtKB">
        <authorList>
            <consortium name="EnsemblPlants"/>
        </authorList>
    </citation>
    <scope>IDENTIFICATION</scope>
</reference>
<feature type="region of interest" description="Disordered" evidence="1">
    <location>
        <begin position="51"/>
        <end position="70"/>
    </location>
</feature>
<dbReference type="Gramene" id="TraesWEE_scaffold_048029_01G000100.1">
    <property type="protein sequence ID" value="TraesWEE_scaffold_048029_01G000100.1"/>
    <property type="gene ID" value="TraesWEE_scaffold_048029_01G000100"/>
</dbReference>
<dbReference type="Proteomes" id="UP000019116">
    <property type="component" value="Chromosome 1A"/>
</dbReference>
<dbReference type="Gramene" id="TraesSYM1A03G00030730.1">
    <property type="protein sequence ID" value="TraesSYM1A03G00030730.1"/>
    <property type="gene ID" value="TraesSYM1A03G00030730"/>
</dbReference>
<dbReference type="EnsemblPlants" id="TraesCS1A02G082900.1">
    <property type="protein sequence ID" value="TraesCS1A02G082900.1"/>
    <property type="gene ID" value="TraesCS1A02G082900"/>
</dbReference>
<dbReference type="OMA" id="RCENPHR"/>
<accession>A0A3B5XVN3</accession>